<dbReference type="Pfam" id="PF08387">
    <property type="entry name" value="FBD"/>
    <property type="match status" value="1"/>
</dbReference>
<dbReference type="AlphaFoldDB" id="A0A8B8KJB2"/>
<organism evidence="3 4">
    <name type="scientific">Abrus precatorius</name>
    <name type="common">Indian licorice</name>
    <name type="synonym">Glycine abrus</name>
    <dbReference type="NCBI Taxonomy" id="3816"/>
    <lineage>
        <taxon>Eukaryota</taxon>
        <taxon>Viridiplantae</taxon>
        <taxon>Streptophyta</taxon>
        <taxon>Embryophyta</taxon>
        <taxon>Tracheophyta</taxon>
        <taxon>Spermatophyta</taxon>
        <taxon>Magnoliopsida</taxon>
        <taxon>eudicotyledons</taxon>
        <taxon>Gunneridae</taxon>
        <taxon>Pentapetalae</taxon>
        <taxon>rosids</taxon>
        <taxon>fabids</taxon>
        <taxon>Fabales</taxon>
        <taxon>Fabaceae</taxon>
        <taxon>Papilionoideae</taxon>
        <taxon>50 kb inversion clade</taxon>
        <taxon>NPAAA clade</taxon>
        <taxon>indigoferoid/millettioid clade</taxon>
        <taxon>Abreae</taxon>
        <taxon>Abrus</taxon>
    </lineage>
</organism>
<dbReference type="GeneID" id="113855528"/>
<feature type="domain" description="F-box/LRR-repeat protein 15/At3g58940/PEG3-like LRR" evidence="2">
    <location>
        <begin position="165"/>
        <end position="379"/>
    </location>
</feature>
<evidence type="ECO:0000313" key="3">
    <source>
        <dbReference type="Proteomes" id="UP000694853"/>
    </source>
</evidence>
<dbReference type="KEGG" id="aprc:113855528"/>
<evidence type="ECO:0000313" key="4">
    <source>
        <dbReference type="RefSeq" id="XP_027342969.1"/>
    </source>
</evidence>
<proteinExistence type="predicted"/>
<dbReference type="PANTHER" id="PTHR34145:SF28">
    <property type="entry name" value="F-BOX DOMAIN-CONTAINING PROTEIN"/>
    <property type="match status" value="1"/>
</dbReference>
<dbReference type="RefSeq" id="XP_027342969.1">
    <property type="nucleotide sequence ID" value="XM_027487168.1"/>
</dbReference>
<dbReference type="Pfam" id="PF24758">
    <property type="entry name" value="LRR_At5g56370"/>
    <property type="match status" value="1"/>
</dbReference>
<protein>
    <submittedName>
        <fullName evidence="4">F-box protein At1g67390</fullName>
    </submittedName>
</protein>
<dbReference type="InterPro" id="IPR006566">
    <property type="entry name" value="FBD"/>
</dbReference>
<feature type="domain" description="FBD" evidence="1">
    <location>
        <begin position="418"/>
        <end position="458"/>
    </location>
</feature>
<sequence length="513" mass="57603">MSMSEEPDLISTLPDSLLSDIVSLLPGTEGVRTCVLSHRWKMVWKNISHLTFNQRLMLKHLIDAYLEKTHLSTRLVAAFTRKIVPYGDRENKDPIAQAEMLINSVLDSHLGSLKRCTLVHMPESCASGEAVAWMKKLAEQKRVKELSMERDGPIDLNSVPQLRTVLRDLGRTLDIPFEIFSSFEALELKNYYVKTSPSGAVPGQTLKTLTLTNVNVEENAWDGILSYCSSLENITLGECSFGVVKISSPRLKLFKIGKMVVNEINVRARNLVVLEIDTVVCNPQKVIFETPNLQILSCFCDMTIGRRYVLPGQSKLLTSNEILKAFTGIQSSQGPTASFAGAFESLVILRIDLELKLIINAIALFSALQSCPKLQHLEINTQSYDAKNHFGGDYDDEPGNDDDILSYPKRLYWKRRELCECVENQLKTLCIRGFSGKGLEVEFLKYIITTSETIQKITVWFIDNCSWAEATETLCLLSFQKASKNLSIAINPGPSYMANVNGSFEQWVLSLRK</sequence>
<name>A0A8B8KJB2_ABRPR</name>
<reference evidence="4" key="2">
    <citation type="submission" date="2025-08" db="UniProtKB">
        <authorList>
            <consortium name="RefSeq"/>
        </authorList>
    </citation>
    <scope>IDENTIFICATION</scope>
    <source>
        <tissue evidence="4">Young leaves</tissue>
    </source>
</reference>
<dbReference type="OrthoDB" id="1426709at2759"/>
<dbReference type="SUPFAM" id="SSF81383">
    <property type="entry name" value="F-box domain"/>
    <property type="match status" value="1"/>
</dbReference>
<dbReference type="SUPFAM" id="SSF52058">
    <property type="entry name" value="L domain-like"/>
    <property type="match status" value="1"/>
</dbReference>
<evidence type="ECO:0000259" key="1">
    <source>
        <dbReference type="Pfam" id="PF08387"/>
    </source>
</evidence>
<gene>
    <name evidence="4" type="primary">LOC113855528</name>
</gene>
<dbReference type="InterPro" id="IPR036047">
    <property type="entry name" value="F-box-like_dom_sf"/>
</dbReference>
<dbReference type="Proteomes" id="UP000694853">
    <property type="component" value="Unplaced"/>
</dbReference>
<dbReference type="InterPro" id="IPR053772">
    <property type="entry name" value="At1g61320/At1g61330-like"/>
</dbReference>
<keyword evidence="3" id="KW-1185">Reference proteome</keyword>
<dbReference type="InterPro" id="IPR055411">
    <property type="entry name" value="LRR_FXL15/At3g58940/PEG3-like"/>
</dbReference>
<dbReference type="InterPro" id="IPR032675">
    <property type="entry name" value="LRR_dom_sf"/>
</dbReference>
<dbReference type="Gene3D" id="3.80.10.10">
    <property type="entry name" value="Ribonuclease Inhibitor"/>
    <property type="match status" value="1"/>
</dbReference>
<accession>A0A8B8KJB2</accession>
<reference evidence="3" key="1">
    <citation type="journal article" date="2019" name="Toxins">
        <title>Detection of Abrin-Like and Prepropulchellin-Like Toxin Genes and Transcripts Using Whole Genome Sequencing and Full-Length Transcript Sequencing of Abrus precatorius.</title>
        <authorList>
            <person name="Hovde B.T."/>
            <person name="Daligault H.E."/>
            <person name="Hanschen E.R."/>
            <person name="Kunde Y.A."/>
            <person name="Johnson M.B."/>
            <person name="Starkenburg S.R."/>
            <person name="Johnson S.L."/>
        </authorList>
    </citation>
    <scope>NUCLEOTIDE SEQUENCE [LARGE SCALE GENOMIC DNA]</scope>
</reference>
<evidence type="ECO:0000259" key="2">
    <source>
        <dbReference type="Pfam" id="PF24758"/>
    </source>
</evidence>
<dbReference type="PANTHER" id="PTHR34145">
    <property type="entry name" value="OS02G0105600 PROTEIN"/>
    <property type="match status" value="1"/>
</dbReference>